<accession>A0A1G2REJ8</accession>
<name>A0A1G2REJ8_9BACT</name>
<dbReference type="AlphaFoldDB" id="A0A1G2REJ8"/>
<gene>
    <name evidence="1" type="ORF">A3F15_02280</name>
</gene>
<dbReference type="EMBL" id="MHUC01000022">
    <property type="protein sequence ID" value="OHA70702.1"/>
    <property type="molecule type" value="Genomic_DNA"/>
</dbReference>
<reference evidence="1 2" key="1">
    <citation type="journal article" date="2016" name="Nat. Commun.">
        <title>Thousands of microbial genomes shed light on interconnected biogeochemical processes in an aquifer system.</title>
        <authorList>
            <person name="Anantharaman K."/>
            <person name="Brown C.T."/>
            <person name="Hug L.A."/>
            <person name="Sharon I."/>
            <person name="Castelle C.J."/>
            <person name="Probst A.J."/>
            <person name="Thomas B.C."/>
            <person name="Singh A."/>
            <person name="Wilkins M.J."/>
            <person name="Karaoz U."/>
            <person name="Brodie E.L."/>
            <person name="Williams K.H."/>
            <person name="Hubbard S.S."/>
            <person name="Banfield J.F."/>
        </authorList>
    </citation>
    <scope>NUCLEOTIDE SEQUENCE [LARGE SCALE GENOMIC DNA]</scope>
</reference>
<sequence length="62" mass="7464">MSPWPGQFRVQLNAPENVLNKSVFKDAKRKGDEPRFVSLFFYFRLHKGDSLSRLKRKKYFEK</sequence>
<proteinExistence type="predicted"/>
<comment type="caution">
    <text evidence="1">The sequence shown here is derived from an EMBL/GenBank/DDBJ whole genome shotgun (WGS) entry which is preliminary data.</text>
</comment>
<evidence type="ECO:0000313" key="1">
    <source>
        <dbReference type="EMBL" id="OHA70702.1"/>
    </source>
</evidence>
<dbReference type="Proteomes" id="UP000177078">
    <property type="component" value="Unassembled WGS sequence"/>
</dbReference>
<organism evidence="1 2">
    <name type="scientific">Candidatus Wildermuthbacteria bacterium RIFCSPHIGHO2_12_FULL_40_12</name>
    <dbReference type="NCBI Taxonomy" id="1802457"/>
    <lineage>
        <taxon>Bacteria</taxon>
        <taxon>Candidatus Wildermuthiibacteriota</taxon>
    </lineage>
</organism>
<protein>
    <submittedName>
        <fullName evidence="1">Uncharacterized protein</fullName>
    </submittedName>
</protein>
<evidence type="ECO:0000313" key="2">
    <source>
        <dbReference type="Proteomes" id="UP000177078"/>
    </source>
</evidence>